<dbReference type="Proteomes" id="UP000245288">
    <property type="component" value="Unassembled WGS sequence"/>
</dbReference>
<evidence type="ECO:0000313" key="2">
    <source>
        <dbReference type="Proteomes" id="UP000245288"/>
    </source>
</evidence>
<evidence type="ECO:0000313" key="1">
    <source>
        <dbReference type="EMBL" id="PWE86030.1"/>
    </source>
</evidence>
<name>A0A2V1JMN4_EUBRA</name>
<protein>
    <recommendedName>
        <fullName evidence="3">DUF5082 domain-containing protein</fullName>
    </recommendedName>
</protein>
<proteinExistence type="predicted"/>
<evidence type="ECO:0008006" key="3">
    <source>
        <dbReference type="Google" id="ProtNLM"/>
    </source>
</evidence>
<gene>
    <name evidence="1" type="ORF">LG34_12340</name>
</gene>
<comment type="caution">
    <text evidence="1">The sequence shown here is derived from an EMBL/GenBank/DDBJ whole genome shotgun (WGS) entry which is preliminary data.</text>
</comment>
<organism evidence="1 2">
    <name type="scientific">Eubacterium ramulus</name>
    <dbReference type="NCBI Taxonomy" id="39490"/>
    <lineage>
        <taxon>Bacteria</taxon>
        <taxon>Bacillati</taxon>
        <taxon>Bacillota</taxon>
        <taxon>Clostridia</taxon>
        <taxon>Eubacteriales</taxon>
        <taxon>Eubacteriaceae</taxon>
        <taxon>Eubacterium</taxon>
    </lineage>
</organism>
<dbReference type="AlphaFoldDB" id="A0A2V1JMN4"/>
<sequence>MEETLDDLKRKLKNIASKISDKMNERQNYLDQAAEIQKIYDRMLQDKKTLKKYKSDIRTFYNKAYTDFKGNKFSYTYKPSIQELGNSYDAVISRIDTNLDALNTKKSEYNNKASGCLGPLGSLESSYNYVKTKVQNWTN</sequence>
<keyword evidence="2" id="KW-1185">Reference proteome</keyword>
<dbReference type="RefSeq" id="WP_109216252.1">
    <property type="nucleotide sequence ID" value="NZ_CABMEW010000009.1"/>
</dbReference>
<dbReference type="OrthoDB" id="2980602at2"/>
<dbReference type="EMBL" id="JRFU01000135">
    <property type="protein sequence ID" value="PWE86030.1"/>
    <property type="molecule type" value="Genomic_DNA"/>
</dbReference>
<reference evidence="1 2" key="1">
    <citation type="submission" date="2014-09" db="EMBL/GenBank/DDBJ databases">
        <title>Butyrate-producing bacteria isolated from human gut.</title>
        <authorList>
            <person name="Zhang Q."/>
            <person name="Zhao L."/>
        </authorList>
    </citation>
    <scope>NUCLEOTIDE SEQUENCE [LARGE SCALE GENOMIC DNA]</scope>
    <source>
        <strain evidence="1 2">21</strain>
    </source>
</reference>
<accession>A0A2V1JMN4</accession>